<sequence length="64" mass="7558">MIRSVLHYVSSVWTSCDKENLSRVFKLQKRSARLITRRLLLPFYEEVKIAKCCVAYKRIKGEVP</sequence>
<protein>
    <submittedName>
        <fullName evidence="1">Uncharacterized protein</fullName>
    </submittedName>
</protein>
<proteinExistence type="predicted"/>
<reference evidence="1 2" key="1">
    <citation type="submission" date="2022-05" db="EMBL/GenBank/DDBJ databases">
        <authorList>
            <consortium name="Genoscope - CEA"/>
            <person name="William W."/>
        </authorList>
    </citation>
    <scope>NUCLEOTIDE SEQUENCE [LARGE SCALE GENOMIC DNA]</scope>
</reference>
<accession>A0ABN8N4Y9</accession>
<comment type="caution">
    <text evidence="1">The sequence shown here is derived from an EMBL/GenBank/DDBJ whole genome shotgun (WGS) entry which is preliminary data.</text>
</comment>
<evidence type="ECO:0000313" key="1">
    <source>
        <dbReference type="EMBL" id="CAH3041595.1"/>
    </source>
</evidence>
<dbReference type="PROSITE" id="PS51257">
    <property type="entry name" value="PROKAR_LIPOPROTEIN"/>
    <property type="match status" value="1"/>
</dbReference>
<evidence type="ECO:0000313" key="2">
    <source>
        <dbReference type="Proteomes" id="UP001159405"/>
    </source>
</evidence>
<dbReference type="EMBL" id="CALNXK010000009">
    <property type="protein sequence ID" value="CAH3041595.1"/>
    <property type="molecule type" value="Genomic_DNA"/>
</dbReference>
<feature type="non-terminal residue" evidence="1">
    <location>
        <position position="64"/>
    </location>
</feature>
<keyword evidence="2" id="KW-1185">Reference proteome</keyword>
<dbReference type="Proteomes" id="UP001159405">
    <property type="component" value="Unassembled WGS sequence"/>
</dbReference>
<organism evidence="1 2">
    <name type="scientific">Porites lobata</name>
    <dbReference type="NCBI Taxonomy" id="104759"/>
    <lineage>
        <taxon>Eukaryota</taxon>
        <taxon>Metazoa</taxon>
        <taxon>Cnidaria</taxon>
        <taxon>Anthozoa</taxon>
        <taxon>Hexacorallia</taxon>
        <taxon>Scleractinia</taxon>
        <taxon>Fungiina</taxon>
        <taxon>Poritidae</taxon>
        <taxon>Porites</taxon>
    </lineage>
</organism>
<gene>
    <name evidence="1" type="ORF">PLOB_00047805</name>
</gene>
<name>A0ABN8N4Y9_9CNID</name>